<dbReference type="EMBL" id="QFWT01000013">
    <property type="protein sequence ID" value="PWI31916.1"/>
    <property type="molecule type" value="Genomic_DNA"/>
</dbReference>
<dbReference type="RefSeq" id="WP_109321075.1">
    <property type="nucleotide sequence ID" value="NZ_QFWT01000013.1"/>
</dbReference>
<keyword evidence="2" id="KW-1185">Reference proteome</keyword>
<protein>
    <submittedName>
        <fullName evidence="1">Uncharacterized protein</fullName>
    </submittedName>
</protein>
<evidence type="ECO:0000313" key="2">
    <source>
        <dbReference type="Proteomes" id="UP000245362"/>
    </source>
</evidence>
<comment type="caution">
    <text evidence="1">The sequence shown here is derived from an EMBL/GenBank/DDBJ whole genome shotgun (WGS) entry which is preliminary data.</text>
</comment>
<reference evidence="1 2" key="1">
    <citation type="submission" date="2018-05" db="EMBL/GenBank/DDBJ databases">
        <title>Vibrio limimaris sp. nov., isolated from marine sediment.</title>
        <authorList>
            <person name="Li C.-M."/>
        </authorList>
    </citation>
    <scope>NUCLEOTIDE SEQUENCE [LARGE SCALE GENOMIC DNA]</scope>
    <source>
        <strain evidence="1 2">E4404</strain>
    </source>
</reference>
<organism evidence="1 2">
    <name type="scientific">Vibrio albus</name>
    <dbReference type="NCBI Taxonomy" id="2200953"/>
    <lineage>
        <taxon>Bacteria</taxon>
        <taxon>Pseudomonadati</taxon>
        <taxon>Pseudomonadota</taxon>
        <taxon>Gammaproteobacteria</taxon>
        <taxon>Vibrionales</taxon>
        <taxon>Vibrionaceae</taxon>
        <taxon>Vibrio</taxon>
    </lineage>
</organism>
<name>A0A2U3B548_9VIBR</name>
<dbReference type="AlphaFoldDB" id="A0A2U3B548"/>
<evidence type="ECO:0000313" key="1">
    <source>
        <dbReference type="EMBL" id="PWI31916.1"/>
    </source>
</evidence>
<accession>A0A2U3B548</accession>
<gene>
    <name evidence="1" type="ORF">DI392_17955</name>
</gene>
<proteinExistence type="predicted"/>
<dbReference type="Proteomes" id="UP000245362">
    <property type="component" value="Unassembled WGS sequence"/>
</dbReference>
<sequence length="459" mass="52068">MAGIQDLHIFASQGIGGLFSDIHWVPSVPDIGSVVNIRFSGSNVTASIDGGPLFQPGRQDYPLELSENRDYIVYLYNNQGRMVAEKKISPLVLIPEVFIDAPAEIVFEQDELLVRLQCKNSCAQTLMYKTAGGEYTELQPTAPNLYRIPVEEWTSQVDILTKVSSVHAEYTQEAIQQSHTTVNVRPLIPSIHLGLPDEVTFSSREFDVTLSAENAAEVTLLYRVEGEEFREAQHLVGNSYRIPVSRYSEHRIEVVASAVSQHVLYTEEAACRSEVIINVMTPEPLVEIQNTDFMVFDASAVAEVNIQWASDVRIQNEQTGEWLYEGNNEPLYELLTIRLPAYSELCSEVMWSIYYTDLSGMRKVRKADIRFHSRVPRAWVNFEQEASRLVIRTEGLRNILLSFPQRGLYTHITDSSIVLPVKYRSIPLKGELTALDDNEQPFKLPVSIPARELRRYRGR</sequence>